<feature type="transmembrane region" description="Helical" evidence="7">
    <location>
        <begin position="112"/>
        <end position="139"/>
    </location>
</feature>
<evidence type="ECO:0000256" key="7">
    <source>
        <dbReference type="SAM" id="Phobius"/>
    </source>
</evidence>
<protein>
    <submittedName>
        <fullName evidence="8">Amino acid permease-domain-containing protein</fullName>
    </submittedName>
</protein>
<dbReference type="InterPro" id="IPR002293">
    <property type="entry name" value="AA/rel_permease1"/>
</dbReference>
<evidence type="ECO:0000256" key="4">
    <source>
        <dbReference type="ARBA" id="ARBA00022989"/>
    </source>
</evidence>
<feature type="transmembrane region" description="Helical" evidence="7">
    <location>
        <begin position="275"/>
        <end position="296"/>
    </location>
</feature>
<accession>A0ABR4HIT9</accession>
<feature type="transmembrane region" description="Helical" evidence="7">
    <location>
        <begin position="190"/>
        <end position="209"/>
    </location>
</feature>
<keyword evidence="3 7" id="KW-0812">Transmembrane</keyword>
<evidence type="ECO:0000313" key="8">
    <source>
        <dbReference type="EMBL" id="KAL2815407.1"/>
    </source>
</evidence>
<dbReference type="PIRSF" id="PIRSF006060">
    <property type="entry name" value="AA_transporter"/>
    <property type="match status" value="1"/>
</dbReference>
<sequence>MVSDSTIENGSPEKKEESNVIPDVAYKQELKRQLTLWDVTTFVYSEAGAWVAALNTLTVPLNNGGFSSLIYGVLGLIPVILCFVGCLSELISTYPTAGGQYHFVALLAPKRYARVLSFICGYISLFFWIASTTSCFLSLSQQLFQIVAYYQPRVNDYSRWTQVAVAWGFIIYSFLSATFHVRIVTLGTQFGMIFTLGLFIALNVTLLVMTRDKNPAELVFATVTKNSGWESTPWSWIIGSSYVFYCFSALDAGLHLVEDMQTPRKDAPRANFIGAAINSFCLVFMVVVLGFCTTGLNDAIELAPYFPLIAILDRSTRNAGAAVFLCSVCFVTLVSVPSLFSKVNSRFQTPVFASILASVITALICLIYVGNTTAFFAIVNTTSIFAILSFMMPIVVVIFVGRDKIAVRHYDMGRFGIACYWIASVVGSFYVIVLCFPFYIPATAENMNYASVVLAGAFIVIALMWFFYAKYHFTGPLIELHGDGETPQHAVPCDTTASETKESEM</sequence>
<dbReference type="Gene3D" id="1.20.1740.10">
    <property type="entry name" value="Amino acid/polyamine transporter I"/>
    <property type="match status" value="1"/>
</dbReference>
<gene>
    <name evidence="8" type="ORF">BDW59DRAFT_166813</name>
</gene>
<feature type="transmembrane region" description="Helical" evidence="7">
    <location>
        <begin position="446"/>
        <end position="468"/>
    </location>
</feature>
<feature type="transmembrane region" description="Helical" evidence="7">
    <location>
        <begin position="69"/>
        <end position="91"/>
    </location>
</feature>
<evidence type="ECO:0000256" key="2">
    <source>
        <dbReference type="ARBA" id="ARBA00022448"/>
    </source>
</evidence>
<feature type="transmembrane region" description="Helical" evidence="7">
    <location>
        <begin position="375"/>
        <end position="400"/>
    </location>
</feature>
<dbReference type="Pfam" id="PF13520">
    <property type="entry name" value="AA_permease_2"/>
    <property type="match status" value="1"/>
</dbReference>
<keyword evidence="9" id="KW-1185">Reference proteome</keyword>
<keyword evidence="4 7" id="KW-1133">Transmembrane helix</keyword>
<keyword evidence="5 7" id="KW-0472">Membrane</keyword>
<comment type="subcellular location">
    <subcellularLocation>
        <location evidence="1">Membrane</location>
        <topology evidence="1">Multi-pass membrane protein</topology>
    </subcellularLocation>
</comment>
<dbReference type="PANTHER" id="PTHR45649:SF14">
    <property type="entry name" value="GABA PERMEASE"/>
    <property type="match status" value="1"/>
</dbReference>
<feature type="transmembrane region" description="Helical" evidence="7">
    <location>
        <begin position="234"/>
        <end position="254"/>
    </location>
</feature>
<feature type="region of interest" description="Disordered" evidence="6">
    <location>
        <begin position="486"/>
        <end position="505"/>
    </location>
</feature>
<reference evidence="8 9" key="1">
    <citation type="submission" date="2024-07" db="EMBL/GenBank/DDBJ databases">
        <title>Section-level genome sequencing and comparative genomics of Aspergillus sections Usti and Cavernicolus.</title>
        <authorList>
            <consortium name="Lawrence Berkeley National Laboratory"/>
            <person name="Nybo J.L."/>
            <person name="Vesth T.C."/>
            <person name="Theobald S."/>
            <person name="Frisvad J.C."/>
            <person name="Larsen T.O."/>
            <person name="Kjaerboelling I."/>
            <person name="Rothschild-Mancinelli K."/>
            <person name="Lyhne E.K."/>
            <person name="Kogle M.E."/>
            <person name="Barry K."/>
            <person name="Clum A."/>
            <person name="Na H."/>
            <person name="Ledsgaard L."/>
            <person name="Lin J."/>
            <person name="Lipzen A."/>
            <person name="Kuo A."/>
            <person name="Riley R."/>
            <person name="Mondo S."/>
            <person name="LaButti K."/>
            <person name="Haridas S."/>
            <person name="Pangalinan J."/>
            <person name="Salamov A.A."/>
            <person name="Simmons B.A."/>
            <person name="Magnuson J.K."/>
            <person name="Chen J."/>
            <person name="Drula E."/>
            <person name="Henrissat B."/>
            <person name="Wiebenga A."/>
            <person name="Lubbers R.J."/>
            <person name="Gomes A.C."/>
            <person name="Makela M.R."/>
            <person name="Stajich J."/>
            <person name="Grigoriev I.V."/>
            <person name="Mortensen U.H."/>
            <person name="De vries R.P."/>
            <person name="Baker S.E."/>
            <person name="Andersen M.R."/>
        </authorList>
    </citation>
    <scope>NUCLEOTIDE SEQUENCE [LARGE SCALE GENOMIC DNA]</scope>
    <source>
        <strain evidence="8 9">CBS 600.67</strain>
    </source>
</reference>
<feature type="transmembrane region" description="Helical" evidence="7">
    <location>
        <begin position="316"/>
        <end position="339"/>
    </location>
</feature>
<organism evidence="8 9">
    <name type="scientific">Aspergillus cavernicola</name>
    <dbReference type="NCBI Taxonomy" id="176166"/>
    <lineage>
        <taxon>Eukaryota</taxon>
        <taxon>Fungi</taxon>
        <taxon>Dikarya</taxon>
        <taxon>Ascomycota</taxon>
        <taxon>Pezizomycotina</taxon>
        <taxon>Eurotiomycetes</taxon>
        <taxon>Eurotiomycetidae</taxon>
        <taxon>Eurotiales</taxon>
        <taxon>Aspergillaceae</taxon>
        <taxon>Aspergillus</taxon>
        <taxon>Aspergillus subgen. Nidulantes</taxon>
    </lineage>
</organism>
<proteinExistence type="predicted"/>
<evidence type="ECO:0000256" key="3">
    <source>
        <dbReference type="ARBA" id="ARBA00022692"/>
    </source>
</evidence>
<evidence type="ECO:0000256" key="5">
    <source>
        <dbReference type="ARBA" id="ARBA00023136"/>
    </source>
</evidence>
<feature type="transmembrane region" description="Helical" evidence="7">
    <location>
        <begin position="351"/>
        <end position="369"/>
    </location>
</feature>
<comment type="caution">
    <text evidence="8">The sequence shown here is derived from an EMBL/GenBank/DDBJ whole genome shotgun (WGS) entry which is preliminary data.</text>
</comment>
<evidence type="ECO:0000256" key="6">
    <source>
        <dbReference type="SAM" id="MobiDB-lite"/>
    </source>
</evidence>
<evidence type="ECO:0000313" key="9">
    <source>
        <dbReference type="Proteomes" id="UP001610335"/>
    </source>
</evidence>
<keyword evidence="2" id="KW-0813">Transport</keyword>
<dbReference type="EMBL" id="JBFXLS010000113">
    <property type="protein sequence ID" value="KAL2815407.1"/>
    <property type="molecule type" value="Genomic_DNA"/>
</dbReference>
<dbReference type="PANTHER" id="PTHR45649">
    <property type="entry name" value="AMINO-ACID PERMEASE BAT1"/>
    <property type="match status" value="1"/>
</dbReference>
<name>A0ABR4HIT9_9EURO</name>
<feature type="transmembrane region" description="Helical" evidence="7">
    <location>
        <begin position="159"/>
        <end position="178"/>
    </location>
</feature>
<feature type="transmembrane region" description="Helical" evidence="7">
    <location>
        <begin position="420"/>
        <end position="440"/>
    </location>
</feature>
<evidence type="ECO:0000256" key="1">
    <source>
        <dbReference type="ARBA" id="ARBA00004141"/>
    </source>
</evidence>
<dbReference type="Proteomes" id="UP001610335">
    <property type="component" value="Unassembled WGS sequence"/>
</dbReference>